<name>A0A5C3MKG0_9AGAM</name>
<evidence type="ECO:0000313" key="2">
    <source>
        <dbReference type="Proteomes" id="UP000305948"/>
    </source>
</evidence>
<dbReference type="OrthoDB" id="2861623at2759"/>
<dbReference type="EMBL" id="ML213537">
    <property type="protein sequence ID" value="TFK45750.1"/>
    <property type="molecule type" value="Genomic_DNA"/>
</dbReference>
<proteinExistence type="predicted"/>
<evidence type="ECO:0000313" key="1">
    <source>
        <dbReference type="EMBL" id="TFK45750.1"/>
    </source>
</evidence>
<dbReference type="Gene3D" id="1.10.600.10">
    <property type="entry name" value="Farnesyl Diphosphate Synthase"/>
    <property type="match status" value="1"/>
</dbReference>
<keyword evidence="2" id="KW-1185">Reference proteome</keyword>
<reference evidence="1 2" key="1">
    <citation type="journal article" date="2019" name="Nat. Ecol. Evol.">
        <title>Megaphylogeny resolves global patterns of mushroom evolution.</title>
        <authorList>
            <person name="Varga T."/>
            <person name="Krizsan K."/>
            <person name="Foldi C."/>
            <person name="Dima B."/>
            <person name="Sanchez-Garcia M."/>
            <person name="Sanchez-Ramirez S."/>
            <person name="Szollosi G.J."/>
            <person name="Szarkandi J.G."/>
            <person name="Papp V."/>
            <person name="Albert L."/>
            <person name="Andreopoulos W."/>
            <person name="Angelini C."/>
            <person name="Antonin V."/>
            <person name="Barry K.W."/>
            <person name="Bougher N.L."/>
            <person name="Buchanan P."/>
            <person name="Buyck B."/>
            <person name="Bense V."/>
            <person name="Catcheside P."/>
            <person name="Chovatia M."/>
            <person name="Cooper J."/>
            <person name="Damon W."/>
            <person name="Desjardin D."/>
            <person name="Finy P."/>
            <person name="Geml J."/>
            <person name="Haridas S."/>
            <person name="Hughes K."/>
            <person name="Justo A."/>
            <person name="Karasinski D."/>
            <person name="Kautmanova I."/>
            <person name="Kiss B."/>
            <person name="Kocsube S."/>
            <person name="Kotiranta H."/>
            <person name="LaButti K.M."/>
            <person name="Lechner B.E."/>
            <person name="Liimatainen K."/>
            <person name="Lipzen A."/>
            <person name="Lukacs Z."/>
            <person name="Mihaltcheva S."/>
            <person name="Morgado L.N."/>
            <person name="Niskanen T."/>
            <person name="Noordeloos M.E."/>
            <person name="Ohm R.A."/>
            <person name="Ortiz-Santana B."/>
            <person name="Ovrebo C."/>
            <person name="Racz N."/>
            <person name="Riley R."/>
            <person name="Savchenko A."/>
            <person name="Shiryaev A."/>
            <person name="Soop K."/>
            <person name="Spirin V."/>
            <person name="Szebenyi C."/>
            <person name="Tomsovsky M."/>
            <person name="Tulloss R.E."/>
            <person name="Uehling J."/>
            <person name="Grigoriev I.V."/>
            <person name="Vagvolgyi C."/>
            <person name="Papp T."/>
            <person name="Martin F.M."/>
            <person name="Miettinen O."/>
            <person name="Hibbett D.S."/>
            <person name="Nagy L.G."/>
        </authorList>
    </citation>
    <scope>NUCLEOTIDE SEQUENCE [LARGE SCALE GENOMIC DNA]</scope>
    <source>
        <strain evidence="1 2">OMC1185</strain>
    </source>
</reference>
<dbReference type="InterPro" id="IPR008949">
    <property type="entry name" value="Isoprenoid_synthase_dom_sf"/>
</dbReference>
<sequence>MGSSARSLPDGWRLLVLIVNVYYPTANHEALHTICDLSNAGFLLDDMTEEQSGEDSAKSMQEYLDGLTGIQRAGSDIDFAYNLSPLAHKLDIPA</sequence>
<organism evidence="1 2">
    <name type="scientific">Heliocybe sulcata</name>
    <dbReference type="NCBI Taxonomy" id="5364"/>
    <lineage>
        <taxon>Eukaryota</taxon>
        <taxon>Fungi</taxon>
        <taxon>Dikarya</taxon>
        <taxon>Basidiomycota</taxon>
        <taxon>Agaricomycotina</taxon>
        <taxon>Agaricomycetes</taxon>
        <taxon>Gloeophyllales</taxon>
        <taxon>Gloeophyllaceae</taxon>
        <taxon>Heliocybe</taxon>
    </lineage>
</organism>
<accession>A0A5C3MKG0</accession>
<gene>
    <name evidence="1" type="ORF">OE88DRAFT_1668844</name>
</gene>
<dbReference type="Proteomes" id="UP000305948">
    <property type="component" value="Unassembled WGS sequence"/>
</dbReference>
<dbReference type="AlphaFoldDB" id="A0A5C3MKG0"/>
<protein>
    <submittedName>
        <fullName evidence="1">Uncharacterized protein</fullName>
    </submittedName>
</protein>